<protein>
    <submittedName>
        <fullName evidence="2">Uncharacterized protein</fullName>
    </submittedName>
</protein>
<name>A0ABN1VQ74_9PSEU</name>
<gene>
    <name evidence="2" type="ORF">GCM10009675_43930</name>
</gene>
<dbReference type="EMBL" id="BAAALM010000016">
    <property type="protein sequence ID" value="GAA1216836.1"/>
    <property type="molecule type" value="Genomic_DNA"/>
</dbReference>
<evidence type="ECO:0000256" key="1">
    <source>
        <dbReference type="SAM" id="MobiDB-lite"/>
    </source>
</evidence>
<proteinExistence type="predicted"/>
<comment type="caution">
    <text evidence="2">The sequence shown here is derived from an EMBL/GenBank/DDBJ whole genome shotgun (WGS) entry which is preliminary data.</text>
</comment>
<feature type="region of interest" description="Disordered" evidence="1">
    <location>
        <begin position="48"/>
        <end position="100"/>
    </location>
</feature>
<sequence length="100" mass="10835">MSATEMNELRSTISRLKQCVGDLRSRYGEVPAVHRLANDVERLGIDAAELDDGSPVPSQGRGAPAIDRSEVVPVPDTPYDPALWDDADDEGVGGYHGHRH</sequence>
<reference evidence="2 3" key="1">
    <citation type="journal article" date="2019" name="Int. J. Syst. Evol. Microbiol.">
        <title>The Global Catalogue of Microorganisms (GCM) 10K type strain sequencing project: providing services to taxonomists for standard genome sequencing and annotation.</title>
        <authorList>
            <consortium name="The Broad Institute Genomics Platform"/>
            <consortium name="The Broad Institute Genome Sequencing Center for Infectious Disease"/>
            <person name="Wu L."/>
            <person name="Ma J."/>
        </authorList>
    </citation>
    <scope>NUCLEOTIDE SEQUENCE [LARGE SCALE GENOMIC DNA]</scope>
    <source>
        <strain evidence="2 3">JCM 13022</strain>
    </source>
</reference>
<evidence type="ECO:0000313" key="3">
    <source>
        <dbReference type="Proteomes" id="UP001500467"/>
    </source>
</evidence>
<organism evidence="2 3">
    <name type="scientific">Prauserella alba</name>
    <dbReference type="NCBI Taxonomy" id="176898"/>
    <lineage>
        <taxon>Bacteria</taxon>
        <taxon>Bacillati</taxon>
        <taxon>Actinomycetota</taxon>
        <taxon>Actinomycetes</taxon>
        <taxon>Pseudonocardiales</taxon>
        <taxon>Pseudonocardiaceae</taxon>
        <taxon>Prauserella</taxon>
    </lineage>
</organism>
<evidence type="ECO:0000313" key="2">
    <source>
        <dbReference type="EMBL" id="GAA1216836.1"/>
    </source>
</evidence>
<accession>A0ABN1VQ74</accession>
<dbReference type="RefSeq" id="WP_253855556.1">
    <property type="nucleotide sequence ID" value="NZ_BAAALM010000016.1"/>
</dbReference>
<dbReference type="Proteomes" id="UP001500467">
    <property type="component" value="Unassembled WGS sequence"/>
</dbReference>
<keyword evidence="3" id="KW-1185">Reference proteome</keyword>